<dbReference type="PANTHER" id="PTHR46406">
    <property type="entry name" value="NITRIC OXIDE-ASSOCIATED PROTEIN 1"/>
    <property type="match status" value="1"/>
</dbReference>
<dbReference type="GO" id="GO:0005525">
    <property type="term" value="F:GTP binding"/>
    <property type="evidence" value="ECO:0007669"/>
    <property type="project" value="InterPro"/>
</dbReference>
<dbReference type="EMBL" id="KL367477">
    <property type="protein sequence ID" value="KFD72481.1"/>
    <property type="molecule type" value="Genomic_DNA"/>
</dbReference>
<feature type="domain" description="G" evidence="1">
    <location>
        <begin position="414"/>
        <end position="463"/>
    </location>
</feature>
<protein>
    <recommendedName>
        <fullName evidence="1">G domain-containing protein</fullName>
    </recommendedName>
</protein>
<dbReference type="Pfam" id="PF01926">
    <property type="entry name" value="MMR_HSR1"/>
    <property type="match status" value="1"/>
</dbReference>
<name>A0A085NSN5_9BILA</name>
<proteinExistence type="predicted"/>
<reference evidence="2" key="1">
    <citation type="journal article" date="2014" name="Nat. Genet.">
        <title>Genome and transcriptome of the porcine whipworm Trichuris suis.</title>
        <authorList>
            <person name="Jex A.R."/>
            <person name="Nejsum P."/>
            <person name="Schwarz E.M."/>
            <person name="Hu L."/>
            <person name="Young N.D."/>
            <person name="Hall R.S."/>
            <person name="Korhonen P.K."/>
            <person name="Liao S."/>
            <person name="Thamsborg S."/>
            <person name="Xia J."/>
            <person name="Xu P."/>
            <person name="Wang S."/>
            <person name="Scheerlinck J.P."/>
            <person name="Hofmann A."/>
            <person name="Sternberg P.W."/>
            <person name="Wang J."/>
            <person name="Gasser R.B."/>
        </authorList>
    </citation>
    <scope>NUCLEOTIDE SEQUENCE [LARGE SCALE GENOMIC DNA]</scope>
    <source>
        <strain evidence="2">DCEP-RM93F</strain>
    </source>
</reference>
<dbReference type="PANTHER" id="PTHR46406:SF1">
    <property type="entry name" value="NITRIC OXIDE-ASSOCIATED PROTEIN 1"/>
    <property type="match status" value="1"/>
</dbReference>
<dbReference type="InterPro" id="IPR052807">
    <property type="entry name" value="Mito_transl_resp_regulator"/>
</dbReference>
<evidence type="ECO:0000259" key="1">
    <source>
        <dbReference type="Pfam" id="PF01926"/>
    </source>
</evidence>
<dbReference type="AlphaFoldDB" id="A0A085NSN5"/>
<gene>
    <name evidence="2" type="ORF">M514_04081</name>
</gene>
<dbReference type="InterPro" id="IPR006073">
    <property type="entry name" value="GTP-bd"/>
</dbReference>
<organism evidence="2">
    <name type="scientific">Trichuris suis</name>
    <name type="common">pig whipworm</name>
    <dbReference type="NCBI Taxonomy" id="68888"/>
    <lineage>
        <taxon>Eukaryota</taxon>
        <taxon>Metazoa</taxon>
        <taxon>Ecdysozoa</taxon>
        <taxon>Nematoda</taxon>
        <taxon>Enoplea</taxon>
        <taxon>Dorylaimia</taxon>
        <taxon>Trichinellida</taxon>
        <taxon>Trichuridae</taxon>
        <taxon>Trichuris</taxon>
    </lineage>
</organism>
<dbReference type="Gene3D" id="3.40.50.300">
    <property type="entry name" value="P-loop containing nucleotide triphosphate hydrolases"/>
    <property type="match status" value="1"/>
</dbReference>
<sequence length="720" mass="81557">MKLSGHRACISENTVAILNYSFRLTMLASYVSRCLFRCKCKSCTLVLQFVGFASARDAFSNNRRLRQLLLERLQQYEITESHNRLTKETTELPLCVERDIKSLSTEPNTSAPSKESAKLDSSMPSWTFKDFAFTEVKAVDPYPTHWLDRGFHVRSDGKIVDEYILGSTEDLPLEKQYKFDGQPGVKTSLHCTLAGSKESVETIFFQHPHQPATDYGVQKVKPDWQDFYGTEDASIPPSQGRCQGCGAQLHCVDMSLPGFVPYEIFLERQSDKLADGLCRRCFLLKKHNFLVNVNVAPIDYVKIISHLKLLQEVLVILLVDLLDFPCSFFNSLPDFIGENKSVIVLVNKADLLPLDSQSFDHQAVCQFVYSFLKEHGFCDRLNIILTKVISAKTGWGVENLITFIHRKWANKGDIYLLGCTNSGKSTLFNTLLQSDLCKVRAVDLVERATTSPWPGTTLNLLKFPLLNPTPRRVAIREARLRKFNRMVSSEERLKHLALTKRQKFSLLNGYLGMSYKQSELETEMDANDQSTTDNSVGKWNPEDPDFKRGKWFYDTPGVISDNQVLQLLTLEELILTMPRSMLKPRNYLLKPGSSLLLAGLARIDKCEGNKPVLVKVYASDCLPIFVMPSVEANEFYQKHLGSQLLKVPCGSPQRMQRFPGLQCKQVSLLEGTLIQNASKVDVVLSSIGWASFKRYPSKEDNIYTVWTPLGKGIYTRPSFV</sequence>
<dbReference type="Proteomes" id="UP000030758">
    <property type="component" value="Unassembled WGS sequence"/>
</dbReference>
<evidence type="ECO:0000313" key="2">
    <source>
        <dbReference type="EMBL" id="KFD72481.1"/>
    </source>
</evidence>
<accession>A0A085NSN5</accession>
<dbReference type="SUPFAM" id="SSF52540">
    <property type="entry name" value="P-loop containing nucleoside triphosphate hydrolases"/>
    <property type="match status" value="1"/>
</dbReference>
<dbReference type="CDD" id="cd01855">
    <property type="entry name" value="YqeH"/>
    <property type="match status" value="1"/>
</dbReference>
<dbReference type="InterPro" id="IPR027417">
    <property type="entry name" value="P-loop_NTPase"/>
</dbReference>